<dbReference type="InterPro" id="IPR036388">
    <property type="entry name" value="WH-like_DNA-bd_sf"/>
</dbReference>
<dbReference type="EMBL" id="VITF01000004">
    <property type="protein sequence ID" value="TWA70040.1"/>
    <property type="molecule type" value="Genomic_DNA"/>
</dbReference>
<dbReference type="GO" id="GO:0005829">
    <property type="term" value="C:cytosol"/>
    <property type="evidence" value="ECO:0007669"/>
    <property type="project" value="TreeGrafter"/>
</dbReference>
<evidence type="ECO:0000313" key="6">
    <source>
        <dbReference type="EMBL" id="TWA70040.1"/>
    </source>
</evidence>
<dbReference type="AlphaFoldDB" id="A0A560BBL1"/>
<dbReference type="InterPro" id="IPR050397">
    <property type="entry name" value="Env_Response_Regulators"/>
</dbReference>
<dbReference type="Gene3D" id="2.60.120.10">
    <property type="entry name" value="Jelly Rolls"/>
    <property type="match status" value="1"/>
</dbReference>
<dbReference type="GO" id="GO:0003700">
    <property type="term" value="F:DNA-binding transcription factor activity"/>
    <property type="evidence" value="ECO:0007669"/>
    <property type="project" value="TreeGrafter"/>
</dbReference>
<evidence type="ECO:0000259" key="4">
    <source>
        <dbReference type="PROSITE" id="PS50042"/>
    </source>
</evidence>
<evidence type="ECO:0000259" key="5">
    <source>
        <dbReference type="PROSITE" id="PS51063"/>
    </source>
</evidence>
<accession>A0A560BBL1</accession>
<organism evidence="6 7">
    <name type="scientific">Azospirillum brasilense</name>
    <dbReference type="NCBI Taxonomy" id="192"/>
    <lineage>
        <taxon>Bacteria</taxon>
        <taxon>Pseudomonadati</taxon>
        <taxon>Pseudomonadota</taxon>
        <taxon>Alphaproteobacteria</taxon>
        <taxon>Rhodospirillales</taxon>
        <taxon>Azospirillaceae</taxon>
        <taxon>Azospirillum</taxon>
    </lineage>
</organism>
<dbReference type="GO" id="GO:0003677">
    <property type="term" value="F:DNA binding"/>
    <property type="evidence" value="ECO:0007669"/>
    <property type="project" value="UniProtKB-KW"/>
</dbReference>
<dbReference type="PANTHER" id="PTHR24567">
    <property type="entry name" value="CRP FAMILY TRANSCRIPTIONAL REGULATORY PROTEIN"/>
    <property type="match status" value="1"/>
</dbReference>
<dbReference type="PROSITE" id="PS50042">
    <property type="entry name" value="CNMP_BINDING_3"/>
    <property type="match status" value="1"/>
</dbReference>
<proteinExistence type="predicted"/>
<keyword evidence="2" id="KW-0238">DNA-binding</keyword>
<feature type="domain" description="HTH crp-type" evidence="5">
    <location>
        <begin position="138"/>
        <end position="212"/>
    </location>
</feature>
<dbReference type="Proteomes" id="UP000316083">
    <property type="component" value="Unassembled WGS sequence"/>
</dbReference>
<reference evidence="6 7" key="1">
    <citation type="submission" date="2019-06" db="EMBL/GenBank/DDBJ databases">
        <title>Genomic Encyclopedia of Type Strains, Phase IV (KMG-V): Genome sequencing to study the core and pangenomes of soil and plant-associated prokaryotes.</title>
        <authorList>
            <person name="Whitman W."/>
        </authorList>
    </citation>
    <scope>NUCLEOTIDE SEQUENCE [LARGE SCALE GENOMIC DNA]</scope>
    <source>
        <strain evidence="6 7">BR 11796</strain>
    </source>
</reference>
<gene>
    <name evidence="6" type="ORF">FBZ82_104200</name>
</gene>
<dbReference type="Pfam" id="PF00027">
    <property type="entry name" value="cNMP_binding"/>
    <property type="match status" value="1"/>
</dbReference>
<protein>
    <submittedName>
        <fullName evidence="6">Crp/Fnr family transcriptional regulator</fullName>
    </submittedName>
</protein>
<dbReference type="InterPro" id="IPR000595">
    <property type="entry name" value="cNMP-bd_dom"/>
</dbReference>
<feature type="domain" description="Cyclic nucleotide-binding" evidence="4">
    <location>
        <begin position="11"/>
        <end position="80"/>
    </location>
</feature>
<keyword evidence="1" id="KW-0805">Transcription regulation</keyword>
<comment type="caution">
    <text evidence="6">The sequence shown here is derived from an EMBL/GenBank/DDBJ whole genome shotgun (WGS) entry which is preliminary data.</text>
</comment>
<dbReference type="InterPro" id="IPR012318">
    <property type="entry name" value="HTH_CRP"/>
</dbReference>
<evidence type="ECO:0000256" key="3">
    <source>
        <dbReference type="ARBA" id="ARBA00023163"/>
    </source>
</evidence>
<sequence length="220" mass="24484">MHRKMRLLSTNVLDMMKSKAFDGFLSGACLRKADKGALVFTPESGENAVFIVVSGRLRVFLSYEGREFTLAILEQGDIFSTHTRAMIEAMSHTEIMLMNTKDFREKLVAHPEISMAIVGILGDVLNSSLDAIESLVFQDVRQRLAQILIDEAEERGEKVPNGISVSLDLSTENIGLLVGASRQTTSQLINEFIRLDILEKSENRSFVIKNINALKALSRP</sequence>
<dbReference type="SUPFAM" id="SSF46785">
    <property type="entry name" value="Winged helix' DNA-binding domain"/>
    <property type="match status" value="1"/>
</dbReference>
<dbReference type="SMART" id="SM00419">
    <property type="entry name" value="HTH_CRP"/>
    <property type="match status" value="1"/>
</dbReference>
<dbReference type="Gene3D" id="1.10.10.10">
    <property type="entry name" value="Winged helix-like DNA-binding domain superfamily/Winged helix DNA-binding domain"/>
    <property type="match status" value="1"/>
</dbReference>
<dbReference type="SUPFAM" id="SSF51206">
    <property type="entry name" value="cAMP-binding domain-like"/>
    <property type="match status" value="1"/>
</dbReference>
<evidence type="ECO:0000256" key="2">
    <source>
        <dbReference type="ARBA" id="ARBA00023125"/>
    </source>
</evidence>
<dbReference type="PANTHER" id="PTHR24567:SF74">
    <property type="entry name" value="HTH-TYPE TRANSCRIPTIONAL REGULATOR ARCR"/>
    <property type="match status" value="1"/>
</dbReference>
<dbReference type="Pfam" id="PF13545">
    <property type="entry name" value="HTH_Crp_2"/>
    <property type="match status" value="1"/>
</dbReference>
<dbReference type="PROSITE" id="PS51063">
    <property type="entry name" value="HTH_CRP_2"/>
    <property type="match status" value="1"/>
</dbReference>
<evidence type="ECO:0000256" key="1">
    <source>
        <dbReference type="ARBA" id="ARBA00023015"/>
    </source>
</evidence>
<evidence type="ECO:0000313" key="7">
    <source>
        <dbReference type="Proteomes" id="UP000316083"/>
    </source>
</evidence>
<dbReference type="InterPro" id="IPR018490">
    <property type="entry name" value="cNMP-bd_dom_sf"/>
</dbReference>
<dbReference type="InterPro" id="IPR036390">
    <property type="entry name" value="WH_DNA-bd_sf"/>
</dbReference>
<keyword evidence="3" id="KW-0804">Transcription</keyword>
<dbReference type="InterPro" id="IPR014710">
    <property type="entry name" value="RmlC-like_jellyroll"/>
</dbReference>
<dbReference type="CDD" id="cd00038">
    <property type="entry name" value="CAP_ED"/>
    <property type="match status" value="1"/>
</dbReference>
<name>A0A560BBL1_AZOBR</name>